<comment type="similarity">
    <text evidence="1">Belongs to the ADP-ribosylglycohydrolase family.</text>
</comment>
<dbReference type="AlphaFoldDB" id="A0A1V1I217"/>
<dbReference type="KEGG" id="ril:CRIB_1570"/>
<sequence>MKRDEKYYKGCILGGAIGDALGHPIELKKLKVIKATYGSNGITNLTLNDKGVAEITDDTQMTLFTAEGILRANCKKGRCYIPAVVYNAYLRWYFTQRNIDTSGYDECTYNSYLLKYDELYEDRGAGNTCLTSLCKEEMGSIRDPINNSKGCGGVMRVAPIGLMYDKKEAFRLGCDCAALTHGHPSGYISGGMLSCIISCIIEGMEIDEAIEHAISFARDMDGHCECVEIVEKAVKLSENDLVDTDAIRMLGEGWVGEDALAIAIYSSLKYKNDFKKALICSVNHDGDSDSTGAICGNILGAYLGSDNIPKEWIDVIELKELLENISMDLLTGYEESEEWFEKYPKN</sequence>
<protein>
    <submittedName>
        <fullName evidence="4">ADP-ribosylglycohydrolase</fullName>
    </submittedName>
</protein>
<keyword evidence="3" id="KW-0460">Magnesium</keyword>
<dbReference type="PANTHER" id="PTHR16222:SF24">
    <property type="entry name" value="ADP-RIBOSYLHYDROLASE ARH3"/>
    <property type="match status" value="1"/>
</dbReference>
<feature type="binding site" evidence="3">
    <location>
        <position position="57"/>
    </location>
    <ligand>
        <name>Mg(2+)</name>
        <dbReference type="ChEBI" id="CHEBI:18420"/>
        <label>1</label>
    </ligand>
</feature>
<keyword evidence="3" id="KW-0479">Metal-binding</keyword>
<dbReference type="SUPFAM" id="SSF101478">
    <property type="entry name" value="ADP-ribosylglycohydrolase"/>
    <property type="match status" value="1"/>
</dbReference>
<evidence type="ECO:0000256" key="1">
    <source>
        <dbReference type="ARBA" id="ARBA00010702"/>
    </source>
</evidence>
<organism evidence="4 5">
    <name type="scientific">Romboutsia ilealis</name>
    <dbReference type="NCBI Taxonomy" id="1115758"/>
    <lineage>
        <taxon>Bacteria</taxon>
        <taxon>Bacillati</taxon>
        <taxon>Bacillota</taxon>
        <taxon>Clostridia</taxon>
        <taxon>Peptostreptococcales</taxon>
        <taxon>Peptostreptococcaceae</taxon>
        <taxon>Romboutsia</taxon>
    </lineage>
</organism>
<dbReference type="EMBL" id="LN555523">
    <property type="protein sequence ID" value="CED94177.1"/>
    <property type="molecule type" value="Genomic_DNA"/>
</dbReference>
<evidence type="ECO:0000313" key="4">
    <source>
        <dbReference type="EMBL" id="CED94177.1"/>
    </source>
</evidence>
<dbReference type="Pfam" id="PF03747">
    <property type="entry name" value="ADP_ribosyl_GH"/>
    <property type="match status" value="1"/>
</dbReference>
<dbReference type="InterPro" id="IPR050792">
    <property type="entry name" value="ADP-ribosylglycohydrolase"/>
</dbReference>
<dbReference type="PANTHER" id="PTHR16222">
    <property type="entry name" value="ADP-RIBOSYLGLYCOHYDROLASE"/>
    <property type="match status" value="1"/>
</dbReference>
<reference evidence="4 5" key="1">
    <citation type="submission" date="2014-04" db="EMBL/GenBank/DDBJ databases">
        <authorList>
            <person name="Hornung B.V."/>
        </authorList>
    </citation>
    <scope>NUCLEOTIDE SEQUENCE [LARGE SCALE GENOMIC DNA]</scope>
    <source>
        <strain evidence="4 5">CRIB</strain>
    </source>
</reference>
<keyword evidence="5" id="KW-1185">Reference proteome</keyword>
<name>A0A1V1I217_9FIRM</name>
<gene>
    <name evidence="4" type="ORF">CRIB_1570</name>
</gene>
<dbReference type="InterPro" id="IPR005502">
    <property type="entry name" value="Ribosyl_crysJ1"/>
</dbReference>
<feature type="binding site" evidence="3">
    <location>
        <position position="58"/>
    </location>
    <ligand>
        <name>Mg(2+)</name>
        <dbReference type="ChEBI" id="CHEBI:18420"/>
        <label>1</label>
    </ligand>
</feature>
<feature type="binding site" evidence="3">
    <location>
        <position position="290"/>
    </location>
    <ligand>
        <name>Mg(2+)</name>
        <dbReference type="ChEBI" id="CHEBI:18420"/>
        <label>1</label>
    </ligand>
</feature>
<evidence type="ECO:0000256" key="2">
    <source>
        <dbReference type="ARBA" id="ARBA00022801"/>
    </source>
</evidence>
<evidence type="ECO:0000313" key="5">
    <source>
        <dbReference type="Proteomes" id="UP000245622"/>
    </source>
</evidence>
<proteinExistence type="inferred from homology"/>
<evidence type="ECO:0000256" key="3">
    <source>
        <dbReference type="PIRSR" id="PIRSR605502-1"/>
    </source>
</evidence>
<dbReference type="InterPro" id="IPR036705">
    <property type="entry name" value="Ribosyl_crysJ1_sf"/>
</dbReference>
<dbReference type="RefSeq" id="WP_180701719.1">
    <property type="nucleotide sequence ID" value="NZ_LN555523.1"/>
</dbReference>
<comment type="cofactor">
    <cofactor evidence="3">
        <name>Mg(2+)</name>
        <dbReference type="ChEBI" id="CHEBI:18420"/>
    </cofactor>
    <text evidence="3">Binds 2 magnesium ions per subunit.</text>
</comment>
<dbReference type="GO" id="GO:0046872">
    <property type="term" value="F:metal ion binding"/>
    <property type="evidence" value="ECO:0007669"/>
    <property type="project" value="UniProtKB-KW"/>
</dbReference>
<keyword evidence="2 4" id="KW-0378">Hydrolase</keyword>
<dbReference type="Proteomes" id="UP000245622">
    <property type="component" value="Chromosome 1"/>
</dbReference>
<dbReference type="Gene3D" id="1.10.4080.10">
    <property type="entry name" value="ADP-ribosylation/Crystallin J1"/>
    <property type="match status" value="1"/>
</dbReference>
<feature type="binding site" evidence="3">
    <location>
        <position position="287"/>
    </location>
    <ligand>
        <name>Mg(2+)</name>
        <dbReference type="ChEBI" id="CHEBI:18420"/>
        <label>1</label>
    </ligand>
</feature>
<dbReference type="GO" id="GO:0016787">
    <property type="term" value="F:hydrolase activity"/>
    <property type="evidence" value="ECO:0007669"/>
    <property type="project" value="UniProtKB-KW"/>
</dbReference>
<feature type="binding site" evidence="3">
    <location>
        <position position="56"/>
    </location>
    <ligand>
        <name>Mg(2+)</name>
        <dbReference type="ChEBI" id="CHEBI:18420"/>
        <label>1</label>
    </ligand>
</feature>
<dbReference type="GeneID" id="82205604"/>
<feature type="binding site" evidence="3">
    <location>
        <position position="289"/>
    </location>
    <ligand>
        <name>Mg(2+)</name>
        <dbReference type="ChEBI" id="CHEBI:18420"/>
        <label>1</label>
    </ligand>
</feature>
<accession>A0A1V1I217</accession>